<comment type="similarity">
    <text evidence="1">Belongs to the 'phage' integrase family.</text>
</comment>
<dbReference type="SUPFAM" id="SSF56349">
    <property type="entry name" value="DNA breaking-rejoining enzymes"/>
    <property type="match status" value="1"/>
</dbReference>
<evidence type="ECO:0000313" key="6">
    <source>
        <dbReference type="EMBL" id="KEY61240.1"/>
    </source>
</evidence>
<dbReference type="EMBL" id="AZSI01000204">
    <property type="protein sequence ID" value="KEY61240.1"/>
    <property type="molecule type" value="Genomic_DNA"/>
</dbReference>
<dbReference type="InterPro" id="IPR010998">
    <property type="entry name" value="Integrase_recombinase_N"/>
</dbReference>
<comment type="caution">
    <text evidence="6">The sequence shown here is derived from an EMBL/GenBank/DDBJ whole genome shotgun (WGS) entry which is preliminary data.</text>
</comment>
<evidence type="ECO:0000313" key="7">
    <source>
        <dbReference type="Proteomes" id="UP000028401"/>
    </source>
</evidence>
<dbReference type="CDD" id="cd01189">
    <property type="entry name" value="INT_ICEBs1_C_like"/>
    <property type="match status" value="1"/>
</dbReference>
<dbReference type="InterPro" id="IPR002104">
    <property type="entry name" value="Integrase_catalytic"/>
</dbReference>
<keyword evidence="4" id="KW-0233">DNA recombination</keyword>
<protein>
    <recommendedName>
        <fullName evidence="5">Tyr recombinase domain-containing protein</fullName>
    </recommendedName>
</protein>
<keyword evidence="3" id="KW-0238">DNA-binding</keyword>
<dbReference type="Gene3D" id="1.10.443.10">
    <property type="entry name" value="Intergrase catalytic core"/>
    <property type="match status" value="1"/>
</dbReference>
<evidence type="ECO:0000259" key="5">
    <source>
        <dbReference type="PROSITE" id="PS51898"/>
    </source>
</evidence>
<dbReference type="Pfam" id="PF00589">
    <property type="entry name" value="Phage_integrase"/>
    <property type="match status" value="1"/>
</dbReference>
<proteinExistence type="inferred from homology"/>
<dbReference type="GO" id="GO:0006310">
    <property type="term" value="P:DNA recombination"/>
    <property type="evidence" value="ECO:0007669"/>
    <property type="project" value="UniProtKB-KW"/>
</dbReference>
<dbReference type="InterPro" id="IPR011010">
    <property type="entry name" value="DNA_brk_join_enz"/>
</dbReference>
<dbReference type="GO" id="GO:0015074">
    <property type="term" value="P:DNA integration"/>
    <property type="evidence" value="ECO:0007669"/>
    <property type="project" value="UniProtKB-KW"/>
</dbReference>
<evidence type="ECO:0000256" key="3">
    <source>
        <dbReference type="ARBA" id="ARBA00023125"/>
    </source>
</evidence>
<sequence>MPCLTLVQNGKEEITMNIKEYTKKDGTKVYRANVYLGVDSLTGKQVRKVITAKSEKMCNTKISRAINEFEKNGQTVRKVSVDDFKDIAMLWFDSYKLGVKPRTVQIMQTRLNNYVLPALGEYRIDKVNSIILQQIVNQWMINASQPLNGAYHRPKGKGKDFKINFNIVERIFKHALSLGLVKDNPCVNVIVPKVRLESTEKKVKHLTAEQLKIFFEYIGALPKEKYTNELMTGLCRLLVASGLRIGEAVALSWSDIDFKTGSVSVSKTTLRAVIQSTPKTDKSNRIVLIDSKAVEVLKHWELFQAKYFMSIGKGKQELVFPNRTGGVLDYQTMRPFLIKWLRACQLPQVGFHGFRHSHASLLLNADVPYKEIQERLGHASIKMTMDTYSHLESDNKIKAVERFESIANF</sequence>
<dbReference type="PATRIC" id="fig|1415168.3.peg.2618"/>
<dbReference type="PROSITE" id="PS51898">
    <property type="entry name" value="TYR_RECOMBINASE"/>
    <property type="match status" value="1"/>
</dbReference>
<dbReference type="PANTHER" id="PTHR30349:SF64">
    <property type="entry name" value="PROPHAGE INTEGRASE INTD-RELATED"/>
    <property type="match status" value="1"/>
</dbReference>
<dbReference type="InterPro" id="IPR004107">
    <property type="entry name" value="Integrase_SAM-like_N"/>
</dbReference>
<feature type="domain" description="Tyr recombinase" evidence="5">
    <location>
        <begin position="201"/>
        <end position="402"/>
    </location>
</feature>
<evidence type="ECO:0000256" key="2">
    <source>
        <dbReference type="ARBA" id="ARBA00022908"/>
    </source>
</evidence>
<dbReference type="GO" id="GO:0003677">
    <property type="term" value="F:DNA binding"/>
    <property type="evidence" value="ECO:0007669"/>
    <property type="project" value="UniProtKB-KW"/>
</dbReference>
<gene>
    <name evidence="6" type="ORF">U725_02569</name>
</gene>
<dbReference type="InterPro" id="IPR013762">
    <property type="entry name" value="Integrase-like_cat_sf"/>
</dbReference>
<accession>A0A084A7G1</accession>
<keyword evidence="2" id="KW-0229">DNA integration</keyword>
<evidence type="ECO:0000256" key="4">
    <source>
        <dbReference type="ARBA" id="ARBA00023172"/>
    </source>
</evidence>
<reference evidence="6 7" key="1">
    <citation type="submission" date="2014-06" db="EMBL/GenBank/DDBJ databases">
        <title>Draft genome sequence of the putrescine producing strain Lactococcus lactis subsp cremoris GE214.</title>
        <authorList>
            <person name="Ladero V."/>
            <person name="Linares D.M."/>
            <person name="del Rio B."/>
            <person name="Mayo B."/>
            <person name="Martin M.C."/>
            <person name="Fernandez M."/>
            <person name="Alvarez M.A."/>
        </authorList>
    </citation>
    <scope>NUCLEOTIDE SEQUENCE [LARGE SCALE GENOMIC DNA]</scope>
    <source>
        <strain evidence="6 7">GE214</strain>
    </source>
</reference>
<dbReference type="PANTHER" id="PTHR30349">
    <property type="entry name" value="PHAGE INTEGRASE-RELATED"/>
    <property type="match status" value="1"/>
</dbReference>
<dbReference type="InterPro" id="IPR050090">
    <property type="entry name" value="Tyrosine_recombinase_XerCD"/>
</dbReference>
<dbReference type="Proteomes" id="UP000028401">
    <property type="component" value="Unassembled WGS sequence"/>
</dbReference>
<dbReference type="Gene3D" id="1.10.150.130">
    <property type="match status" value="1"/>
</dbReference>
<evidence type="ECO:0000256" key="1">
    <source>
        <dbReference type="ARBA" id="ARBA00008857"/>
    </source>
</evidence>
<organism evidence="6 7">
    <name type="scientific">Lactococcus cremoris subsp. cremoris GE214</name>
    <dbReference type="NCBI Taxonomy" id="1415168"/>
    <lineage>
        <taxon>Bacteria</taxon>
        <taxon>Bacillati</taxon>
        <taxon>Bacillota</taxon>
        <taxon>Bacilli</taxon>
        <taxon>Lactobacillales</taxon>
        <taxon>Streptococcaceae</taxon>
        <taxon>Lactococcus</taxon>
        <taxon>Lactococcus cremoris subsp. cremoris</taxon>
    </lineage>
</organism>
<name>A0A084A7G1_LACLC</name>
<dbReference type="AlphaFoldDB" id="A0A084A7G1"/>
<dbReference type="Pfam" id="PF14659">
    <property type="entry name" value="Phage_int_SAM_3"/>
    <property type="match status" value="1"/>
</dbReference>